<evidence type="ECO:0000313" key="5">
    <source>
        <dbReference type="Proteomes" id="UP000429607"/>
    </source>
</evidence>
<dbReference type="Proteomes" id="UP000434957">
    <property type="component" value="Unassembled WGS sequence"/>
</dbReference>
<evidence type="ECO:0000256" key="1">
    <source>
        <dbReference type="SAM" id="SignalP"/>
    </source>
</evidence>
<evidence type="ECO:0000313" key="3">
    <source>
        <dbReference type="EMBL" id="KAE9033617.1"/>
    </source>
</evidence>
<dbReference type="Proteomes" id="UP000429607">
    <property type="component" value="Unassembled WGS sequence"/>
</dbReference>
<name>A0A6A3MWS7_9STRA</name>
<reference evidence="5 7" key="1">
    <citation type="submission" date="2018-09" db="EMBL/GenBank/DDBJ databases">
        <title>Genomic investigation of the strawberry pathogen Phytophthora fragariae indicates pathogenicity is determined by transcriptional variation in three key races.</title>
        <authorList>
            <person name="Adams T.M."/>
            <person name="Armitage A.D."/>
            <person name="Sobczyk M.K."/>
            <person name="Bates H.J."/>
            <person name="Dunwell J.M."/>
            <person name="Nellist C.F."/>
            <person name="Harrison R.J."/>
        </authorList>
    </citation>
    <scope>NUCLEOTIDE SEQUENCE [LARGE SCALE GENOMIC DNA]</scope>
    <source>
        <strain evidence="3 5">SCRP249</strain>
        <strain evidence="2 7">SCRP324</strain>
        <strain evidence="4 6">SCRP333</strain>
    </source>
</reference>
<dbReference type="Proteomes" id="UP000435112">
    <property type="component" value="Unassembled WGS sequence"/>
</dbReference>
<evidence type="ECO:0000313" key="7">
    <source>
        <dbReference type="Proteomes" id="UP000435112"/>
    </source>
</evidence>
<comment type="caution">
    <text evidence="3">The sequence shown here is derived from an EMBL/GenBank/DDBJ whole genome shotgun (WGS) entry which is preliminary data.</text>
</comment>
<dbReference type="EMBL" id="QXFU01000564">
    <property type="protein sequence ID" value="KAE9029473.1"/>
    <property type="molecule type" value="Genomic_DNA"/>
</dbReference>
<feature type="signal peptide" evidence="1">
    <location>
        <begin position="1"/>
        <end position="21"/>
    </location>
</feature>
<sequence>MAFSLCVHACTLSSQLALAGANASCRIDSISCVHVSSPSSAQFVRIVAVCGWGSKRLQVYVSCVQLLP</sequence>
<evidence type="ECO:0000313" key="6">
    <source>
        <dbReference type="Proteomes" id="UP000434957"/>
    </source>
</evidence>
<evidence type="ECO:0000313" key="2">
    <source>
        <dbReference type="EMBL" id="KAE9029473.1"/>
    </source>
</evidence>
<keyword evidence="6" id="KW-1185">Reference proteome</keyword>
<keyword evidence="1" id="KW-0732">Signal</keyword>
<organism evidence="3 5">
    <name type="scientific">Phytophthora rubi</name>
    <dbReference type="NCBI Taxonomy" id="129364"/>
    <lineage>
        <taxon>Eukaryota</taxon>
        <taxon>Sar</taxon>
        <taxon>Stramenopiles</taxon>
        <taxon>Oomycota</taxon>
        <taxon>Peronosporomycetes</taxon>
        <taxon>Peronosporales</taxon>
        <taxon>Peronosporaceae</taxon>
        <taxon>Phytophthora</taxon>
    </lineage>
</organism>
<gene>
    <name evidence="3" type="ORF">PR001_g10087</name>
    <name evidence="2" type="ORF">PR002_g10132</name>
    <name evidence="4" type="ORF">PR003_g10579</name>
</gene>
<evidence type="ECO:0008006" key="8">
    <source>
        <dbReference type="Google" id="ProtNLM"/>
    </source>
</evidence>
<dbReference type="EMBL" id="QXFV01000580">
    <property type="protein sequence ID" value="KAE9033617.1"/>
    <property type="molecule type" value="Genomic_DNA"/>
</dbReference>
<protein>
    <recommendedName>
        <fullName evidence="8">Secreted protein</fullName>
    </recommendedName>
</protein>
<dbReference type="EMBL" id="QXFT01000582">
    <property type="protein sequence ID" value="KAE9340274.1"/>
    <property type="molecule type" value="Genomic_DNA"/>
</dbReference>
<proteinExistence type="predicted"/>
<dbReference type="AlphaFoldDB" id="A0A6A3MWS7"/>
<feature type="chain" id="PRO_5036165200" description="Secreted protein" evidence="1">
    <location>
        <begin position="22"/>
        <end position="68"/>
    </location>
</feature>
<evidence type="ECO:0000313" key="4">
    <source>
        <dbReference type="EMBL" id="KAE9340274.1"/>
    </source>
</evidence>
<accession>A0A6A3MWS7</accession>